<evidence type="ECO:0000313" key="3">
    <source>
        <dbReference type="Proteomes" id="UP001165060"/>
    </source>
</evidence>
<dbReference type="Proteomes" id="UP001165060">
    <property type="component" value="Unassembled WGS sequence"/>
</dbReference>
<reference evidence="2 3" key="1">
    <citation type="journal article" date="2023" name="Commun. Biol.">
        <title>Genome analysis of Parmales, the sister group of diatoms, reveals the evolutionary specialization of diatoms from phago-mixotrophs to photoautotrophs.</title>
        <authorList>
            <person name="Ban H."/>
            <person name="Sato S."/>
            <person name="Yoshikawa S."/>
            <person name="Yamada K."/>
            <person name="Nakamura Y."/>
            <person name="Ichinomiya M."/>
            <person name="Sato N."/>
            <person name="Blanc-Mathieu R."/>
            <person name="Endo H."/>
            <person name="Kuwata A."/>
            <person name="Ogata H."/>
        </authorList>
    </citation>
    <scope>NUCLEOTIDE SEQUENCE [LARGE SCALE GENOMIC DNA]</scope>
</reference>
<dbReference type="SUPFAM" id="SSF51735">
    <property type="entry name" value="NAD(P)-binding Rossmann-fold domains"/>
    <property type="match status" value="1"/>
</dbReference>
<evidence type="ECO:0008006" key="4">
    <source>
        <dbReference type="Google" id="ProtNLM"/>
    </source>
</evidence>
<protein>
    <recommendedName>
        <fullName evidence="4">NAD(P)-binding protein</fullName>
    </recommendedName>
</protein>
<dbReference type="Gene3D" id="3.40.50.720">
    <property type="entry name" value="NAD(P)-binding Rossmann-like Domain"/>
    <property type="match status" value="1"/>
</dbReference>
<evidence type="ECO:0000256" key="1">
    <source>
        <dbReference type="SAM" id="SignalP"/>
    </source>
</evidence>
<dbReference type="EMBL" id="BRYB01003388">
    <property type="protein sequence ID" value="GMI35833.1"/>
    <property type="molecule type" value="Genomic_DNA"/>
</dbReference>
<name>A0ABQ6MZ01_9STRA</name>
<keyword evidence="1" id="KW-0732">Signal</keyword>
<gene>
    <name evidence="2" type="ORF">TeGR_g7951</name>
</gene>
<dbReference type="PANTHER" id="PTHR24314:SF21">
    <property type="entry name" value="CHLOROPHYLL(IDE) B REDUCTASE NYC1, CHLOROPLASTIC-RELATED"/>
    <property type="match status" value="1"/>
</dbReference>
<accession>A0ABQ6MZ01</accession>
<feature type="chain" id="PRO_5045080441" description="NAD(P)-binding protein" evidence="1">
    <location>
        <begin position="18"/>
        <end position="339"/>
    </location>
</feature>
<dbReference type="PRINTS" id="PR00081">
    <property type="entry name" value="GDHRDH"/>
</dbReference>
<dbReference type="InterPro" id="IPR002347">
    <property type="entry name" value="SDR_fam"/>
</dbReference>
<dbReference type="InterPro" id="IPR036291">
    <property type="entry name" value="NAD(P)-bd_dom_sf"/>
</dbReference>
<keyword evidence="3" id="KW-1185">Reference proteome</keyword>
<dbReference type="InterPro" id="IPR052625">
    <property type="entry name" value="Chl_b_Red"/>
</dbReference>
<dbReference type="PANTHER" id="PTHR24314">
    <property type="entry name" value="NON-SPECIFIC LIPID TRANSFER PROTEIN-RELATED"/>
    <property type="match status" value="1"/>
</dbReference>
<sequence length="339" mass="36469">MLGRLLLALLLPLQSNAFLPPPLPSPPSPLRSYYDAESDSYIPKGENLGIVITGGANGVGFAYAKEFLRLGHRVVIADVANLDAPVAALKREFGEAAPVFAKRTDVSVWADVDALGDFAAESLGAVHHWINNAGVNGGRRALLDVPVSEVQKVVQVNLLGKIFCTKRALELLGKQEGVTSHLYNTVGSGVKGGGTPGYACYGATKRGLPQFTDSLKRELEEGVQGYEKKEMPGDVKVHTLSPGMVFTKLLLEDSTPELRKFPFGVLAAQPEEVAQDLVPKILAAGDSGTSVEFLGTDRILTKFFERFVLQKKSAYIDDNGNVIKLPGEEYDVDGVKALY</sequence>
<evidence type="ECO:0000313" key="2">
    <source>
        <dbReference type="EMBL" id="GMI35833.1"/>
    </source>
</evidence>
<dbReference type="CDD" id="cd05233">
    <property type="entry name" value="SDR_c"/>
    <property type="match status" value="1"/>
</dbReference>
<feature type="signal peptide" evidence="1">
    <location>
        <begin position="1"/>
        <end position="17"/>
    </location>
</feature>
<dbReference type="Pfam" id="PF00106">
    <property type="entry name" value="adh_short"/>
    <property type="match status" value="1"/>
</dbReference>
<organism evidence="2 3">
    <name type="scientific">Tetraparma gracilis</name>
    <dbReference type="NCBI Taxonomy" id="2962635"/>
    <lineage>
        <taxon>Eukaryota</taxon>
        <taxon>Sar</taxon>
        <taxon>Stramenopiles</taxon>
        <taxon>Ochrophyta</taxon>
        <taxon>Bolidophyceae</taxon>
        <taxon>Parmales</taxon>
        <taxon>Triparmaceae</taxon>
        <taxon>Tetraparma</taxon>
    </lineage>
</organism>
<comment type="caution">
    <text evidence="2">The sequence shown here is derived from an EMBL/GenBank/DDBJ whole genome shotgun (WGS) entry which is preliminary data.</text>
</comment>
<proteinExistence type="predicted"/>